<dbReference type="Gene3D" id="3.30.565.10">
    <property type="entry name" value="Histidine kinase-like ATPase, C-terminal domain"/>
    <property type="match status" value="1"/>
</dbReference>
<dbReference type="InterPro" id="IPR003594">
    <property type="entry name" value="HATPase_dom"/>
</dbReference>
<proteinExistence type="predicted"/>
<keyword evidence="4" id="KW-1185">Reference proteome</keyword>
<sequence>MHVYTLTTKAHPDASRALTKGAVAVLKDYIVNEEVLHSLDLLLTEAVANCARHAYRNMEVGKVEIELDIDPGNSVTCKVSDWGMGFSKTGTNIANPSLSQPEAEGGRGLYIIASLATEYFLTEDNGKNTVHAQLTIPRGLWIR</sequence>
<dbReference type="CDD" id="cd16936">
    <property type="entry name" value="HATPase_RsbW-like"/>
    <property type="match status" value="1"/>
</dbReference>
<evidence type="ECO:0000313" key="3">
    <source>
        <dbReference type="EMBL" id="GFM33783.1"/>
    </source>
</evidence>
<evidence type="ECO:0000256" key="1">
    <source>
        <dbReference type="ARBA" id="ARBA00022527"/>
    </source>
</evidence>
<dbReference type="PANTHER" id="PTHR35526">
    <property type="entry name" value="ANTI-SIGMA-F FACTOR RSBW-RELATED"/>
    <property type="match status" value="1"/>
</dbReference>
<evidence type="ECO:0000259" key="2">
    <source>
        <dbReference type="Pfam" id="PF13581"/>
    </source>
</evidence>
<dbReference type="Pfam" id="PF13581">
    <property type="entry name" value="HATPase_c_2"/>
    <property type="match status" value="1"/>
</dbReference>
<reference evidence="3 4" key="1">
    <citation type="submission" date="2020-05" db="EMBL/GenBank/DDBJ databases">
        <title>Draft genome sequence of Desulfovibrio sp. strain HN2T.</title>
        <authorList>
            <person name="Ueno A."/>
            <person name="Tamazawa S."/>
            <person name="Tamamura S."/>
            <person name="Murakami T."/>
            <person name="Kiyama T."/>
            <person name="Inomata H."/>
            <person name="Amano Y."/>
            <person name="Miyakawa K."/>
            <person name="Tamaki H."/>
            <person name="Naganuma T."/>
            <person name="Kaneko K."/>
        </authorList>
    </citation>
    <scope>NUCLEOTIDE SEQUENCE [LARGE SCALE GENOMIC DNA]</scope>
    <source>
        <strain evidence="3 4">HN2</strain>
    </source>
</reference>
<gene>
    <name evidence="3" type="ORF">DSM101010T_21480</name>
</gene>
<name>A0A7J0BJ34_9BACT</name>
<dbReference type="RefSeq" id="WP_174405414.1">
    <property type="nucleotide sequence ID" value="NZ_BLVO01000013.1"/>
</dbReference>
<dbReference type="SUPFAM" id="SSF55874">
    <property type="entry name" value="ATPase domain of HSP90 chaperone/DNA topoisomerase II/histidine kinase"/>
    <property type="match status" value="1"/>
</dbReference>
<keyword evidence="1" id="KW-0418">Kinase</keyword>
<dbReference type="Proteomes" id="UP000503840">
    <property type="component" value="Unassembled WGS sequence"/>
</dbReference>
<dbReference type="AlphaFoldDB" id="A0A7J0BJ34"/>
<keyword evidence="1" id="KW-0723">Serine/threonine-protein kinase</keyword>
<feature type="domain" description="Histidine kinase/HSP90-like ATPase" evidence="2">
    <location>
        <begin position="10"/>
        <end position="132"/>
    </location>
</feature>
<keyword evidence="1" id="KW-0808">Transferase</keyword>
<dbReference type="InterPro" id="IPR036890">
    <property type="entry name" value="HATPase_C_sf"/>
</dbReference>
<evidence type="ECO:0000313" key="4">
    <source>
        <dbReference type="Proteomes" id="UP000503840"/>
    </source>
</evidence>
<dbReference type="PANTHER" id="PTHR35526:SF3">
    <property type="entry name" value="ANTI-SIGMA-F FACTOR RSBW"/>
    <property type="match status" value="1"/>
</dbReference>
<dbReference type="InterPro" id="IPR050267">
    <property type="entry name" value="Anti-sigma-factor_SerPK"/>
</dbReference>
<accession>A0A7J0BJ34</accession>
<dbReference type="GO" id="GO:0004674">
    <property type="term" value="F:protein serine/threonine kinase activity"/>
    <property type="evidence" value="ECO:0007669"/>
    <property type="project" value="UniProtKB-KW"/>
</dbReference>
<organism evidence="3 4">
    <name type="scientific">Desulfovibrio subterraneus</name>
    <dbReference type="NCBI Taxonomy" id="2718620"/>
    <lineage>
        <taxon>Bacteria</taxon>
        <taxon>Pseudomonadati</taxon>
        <taxon>Thermodesulfobacteriota</taxon>
        <taxon>Desulfovibrionia</taxon>
        <taxon>Desulfovibrionales</taxon>
        <taxon>Desulfovibrionaceae</taxon>
        <taxon>Desulfovibrio</taxon>
    </lineage>
</organism>
<comment type="caution">
    <text evidence="3">The sequence shown here is derived from an EMBL/GenBank/DDBJ whole genome shotgun (WGS) entry which is preliminary data.</text>
</comment>
<dbReference type="EMBL" id="BLVO01000013">
    <property type="protein sequence ID" value="GFM33783.1"/>
    <property type="molecule type" value="Genomic_DNA"/>
</dbReference>
<protein>
    <recommendedName>
        <fullName evidence="2">Histidine kinase/HSP90-like ATPase domain-containing protein</fullName>
    </recommendedName>
</protein>